<dbReference type="InterPro" id="IPR003593">
    <property type="entry name" value="AAA+_ATPase"/>
</dbReference>
<feature type="domain" description="AAA+ ATPase" evidence="1">
    <location>
        <begin position="4"/>
        <end position="254"/>
    </location>
</feature>
<dbReference type="InterPro" id="IPR003959">
    <property type="entry name" value="ATPase_AAA_core"/>
</dbReference>
<name>A0A7J9NT33_METMI</name>
<dbReference type="PANTHER" id="PTHR43581:SF2">
    <property type="entry name" value="EXCINUCLEASE ATPASE SUBUNIT"/>
    <property type="match status" value="1"/>
</dbReference>
<gene>
    <name evidence="2" type="ORF">HNP86_000971</name>
</gene>
<dbReference type="AlphaFoldDB" id="A0A7J9NT33"/>
<dbReference type="Gene3D" id="3.40.50.300">
    <property type="entry name" value="P-loop containing nucleotide triphosphate hydrolases"/>
    <property type="match status" value="1"/>
</dbReference>
<dbReference type="PANTHER" id="PTHR43581">
    <property type="entry name" value="ATP/GTP PHOSPHATASE"/>
    <property type="match status" value="1"/>
</dbReference>
<evidence type="ECO:0000259" key="1">
    <source>
        <dbReference type="SMART" id="SM00382"/>
    </source>
</evidence>
<dbReference type="SMART" id="SM00382">
    <property type="entry name" value="AAA"/>
    <property type="match status" value="1"/>
</dbReference>
<dbReference type="InterPro" id="IPR027417">
    <property type="entry name" value="P-loop_NTPase"/>
</dbReference>
<dbReference type="GO" id="GO:0016887">
    <property type="term" value="F:ATP hydrolysis activity"/>
    <property type="evidence" value="ECO:0007669"/>
    <property type="project" value="InterPro"/>
</dbReference>
<protein>
    <submittedName>
        <fullName evidence="2">Putative ATPase</fullName>
    </submittedName>
</protein>
<organism evidence="2 3">
    <name type="scientific">Methanococcus maripaludis</name>
    <name type="common">Methanococcus deltae</name>
    <dbReference type="NCBI Taxonomy" id="39152"/>
    <lineage>
        <taxon>Archaea</taxon>
        <taxon>Methanobacteriati</taxon>
        <taxon>Methanobacteriota</taxon>
        <taxon>Methanomada group</taxon>
        <taxon>Methanococci</taxon>
        <taxon>Methanococcales</taxon>
        <taxon>Methanococcaceae</taxon>
        <taxon>Methanococcus</taxon>
    </lineage>
</organism>
<proteinExistence type="predicted"/>
<dbReference type="EMBL" id="JACDUH010000001">
    <property type="protein sequence ID" value="MBA2850840.1"/>
    <property type="molecule type" value="Genomic_DNA"/>
</dbReference>
<sequence>MEFKFPVSVIVGENGIGKSTFIRAAACAYSNDDKSKILYPSNLFVKTQWDSSSVDNAVIDYKIKQGSQNIKNARWKKTKEWGYKPKNNKPKRNVYFLDVSRTLPLDATVGYAKIAKQSIKDGINVTTLTDDSVNELSYTLGKPYSSARFTSTEISDKEVGLLTSTAGEISQFHQGAGEDATLDLFKLLQEIRPQSLLIIDELEASLHPQAQRRLTRYLLKYARINKIQIILSTHSPYVLNEIPPEGRIFLQQLKDTKNIMYGVTTNFALSSMDELDHPDLYIFVEDHEAKKLITQIIKLEEGCEEILRRVKIMPLGSYTTLKTINELLTANKLPHKGIAIVDGDKSQECANCLHIHGNLPPEIMIMQDLQKENWKDLEGRFGIGAGSLYKILNDAMILPDHHKWTEYIGDNIKESKDYVWRILVEEWCKQCLSKYEEDNSQLISAIKEALE</sequence>
<accession>A0A7J9NT33</accession>
<dbReference type="Pfam" id="PF13304">
    <property type="entry name" value="AAA_21"/>
    <property type="match status" value="1"/>
</dbReference>
<dbReference type="SUPFAM" id="SSF52540">
    <property type="entry name" value="P-loop containing nucleoside triphosphate hydrolases"/>
    <property type="match status" value="1"/>
</dbReference>
<dbReference type="Proteomes" id="UP000564425">
    <property type="component" value="Unassembled WGS sequence"/>
</dbReference>
<reference evidence="2 3" key="1">
    <citation type="submission" date="2020-07" db="EMBL/GenBank/DDBJ databases">
        <title>Genomic Encyclopedia of Type Strains, Phase IV (KMG-V): Genome sequencing to study the core and pangenomes of soil and plant-associated prokaryotes.</title>
        <authorList>
            <person name="Whitman W."/>
        </authorList>
    </citation>
    <scope>NUCLEOTIDE SEQUENCE [LARGE SCALE GENOMIC DNA]</scope>
    <source>
        <strain evidence="2 3">A1</strain>
    </source>
</reference>
<evidence type="ECO:0000313" key="3">
    <source>
        <dbReference type="Proteomes" id="UP000564425"/>
    </source>
</evidence>
<dbReference type="GO" id="GO:0005524">
    <property type="term" value="F:ATP binding"/>
    <property type="evidence" value="ECO:0007669"/>
    <property type="project" value="InterPro"/>
</dbReference>
<comment type="caution">
    <text evidence="2">The sequence shown here is derived from an EMBL/GenBank/DDBJ whole genome shotgun (WGS) entry which is preliminary data.</text>
</comment>
<evidence type="ECO:0000313" key="2">
    <source>
        <dbReference type="EMBL" id="MBA2850840.1"/>
    </source>
</evidence>
<dbReference type="InterPro" id="IPR051396">
    <property type="entry name" value="Bact_Antivir_Def_Nuclease"/>
</dbReference>